<dbReference type="SUPFAM" id="SSF46689">
    <property type="entry name" value="Homeodomain-like"/>
    <property type="match status" value="1"/>
</dbReference>
<dbReference type="InterPro" id="IPR023772">
    <property type="entry name" value="DNA-bd_HTH_TetR-type_CS"/>
</dbReference>
<dbReference type="Gene3D" id="1.10.357.10">
    <property type="entry name" value="Tetracycline Repressor, domain 2"/>
    <property type="match status" value="1"/>
</dbReference>
<evidence type="ECO:0000256" key="1">
    <source>
        <dbReference type="ARBA" id="ARBA00022491"/>
    </source>
</evidence>
<keyword evidence="2" id="KW-0805">Transcription regulation</keyword>
<dbReference type="PROSITE" id="PS01081">
    <property type="entry name" value="HTH_TETR_1"/>
    <property type="match status" value="1"/>
</dbReference>
<evidence type="ECO:0000256" key="4">
    <source>
        <dbReference type="ARBA" id="ARBA00023163"/>
    </source>
</evidence>
<sequence>MARKNLSAQQAAAADRLLERAFPDARQASRRSVLRHALSLFNANGVEATTIDDLRKASGQSVGTIYHHFKNKEGVVAALFFTALDDQSRVIAEHIEGLTDGQAVIEALIACYTAWITAQPECAYFVFLALDSVAQGPHGAELLQRLKARYEPIDELLARDAAAGRILPLPADLIPSLVLGAAEFYARSWLAGRRTATPATHAQRFSTAAWRALTA</sequence>
<dbReference type="SUPFAM" id="SSF48498">
    <property type="entry name" value="Tetracyclin repressor-like, C-terminal domain"/>
    <property type="match status" value="1"/>
</dbReference>
<evidence type="ECO:0000313" key="7">
    <source>
        <dbReference type="EMBL" id="MCK9687232.1"/>
    </source>
</evidence>
<dbReference type="Proteomes" id="UP001139353">
    <property type="component" value="Unassembled WGS sequence"/>
</dbReference>
<dbReference type="InterPro" id="IPR050109">
    <property type="entry name" value="HTH-type_TetR-like_transc_reg"/>
</dbReference>
<dbReference type="PROSITE" id="PS50977">
    <property type="entry name" value="HTH_TETR_2"/>
    <property type="match status" value="1"/>
</dbReference>
<organism evidence="7 8">
    <name type="scientific">Scleromatobacter humisilvae</name>
    <dbReference type="NCBI Taxonomy" id="2897159"/>
    <lineage>
        <taxon>Bacteria</taxon>
        <taxon>Pseudomonadati</taxon>
        <taxon>Pseudomonadota</taxon>
        <taxon>Betaproteobacteria</taxon>
        <taxon>Burkholderiales</taxon>
        <taxon>Sphaerotilaceae</taxon>
        <taxon>Scleromatobacter</taxon>
    </lineage>
</organism>
<dbReference type="PANTHER" id="PTHR30055:SF187">
    <property type="entry name" value="TRANSCRIPTIONAL REGULATORY PROTEIN"/>
    <property type="match status" value="1"/>
</dbReference>
<reference evidence="7" key="1">
    <citation type="submission" date="2021-11" db="EMBL/GenBank/DDBJ databases">
        <title>BS-T2-15 a new species belonging to the Comamonadaceae family isolated from the soil of a French oak forest.</title>
        <authorList>
            <person name="Mieszkin S."/>
            <person name="Alain K."/>
        </authorList>
    </citation>
    <scope>NUCLEOTIDE SEQUENCE</scope>
    <source>
        <strain evidence="7">BS-T2-15</strain>
    </source>
</reference>
<dbReference type="GO" id="GO:0003700">
    <property type="term" value="F:DNA-binding transcription factor activity"/>
    <property type="evidence" value="ECO:0007669"/>
    <property type="project" value="TreeGrafter"/>
</dbReference>
<dbReference type="EMBL" id="JAJLJH010000004">
    <property type="protein sequence ID" value="MCK9687232.1"/>
    <property type="molecule type" value="Genomic_DNA"/>
</dbReference>
<name>A0A9X1YMS4_9BURK</name>
<dbReference type="GO" id="GO:0000976">
    <property type="term" value="F:transcription cis-regulatory region binding"/>
    <property type="evidence" value="ECO:0007669"/>
    <property type="project" value="TreeGrafter"/>
</dbReference>
<dbReference type="InterPro" id="IPR036271">
    <property type="entry name" value="Tet_transcr_reg_TetR-rel_C_sf"/>
</dbReference>
<feature type="domain" description="HTH tetR-type" evidence="6">
    <location>
        <begin position="27"/>
        <end position="87"/>
    </location>
</feature>
<evidence type="ECO:0000256" key="5">
    <source>
        <dbReference type="PROSITE-ProRule" id="PRU00335"/>
    </source>
</evidence>
<dbReference type="PRINTS" id="PR00455">
    <property type="entry name" value="HTHTETR"/>
</dbReference>
<keyword evidence="8" id="KW-1185">Reference proteome</keyword>
<proteinExistence type="predicted"/>
<evidence type="ECO:0000259" key="6">
    <source>
        <dbReference type="PROSITE" id="PS50977"/>
    </source>
</evidence>
<keyword evidence="3 5" id="KW-0238">DNA-binding</keyword>
<dbReference type="RefSeq" id="WP_275683273.1">
    <property type="nucleotide sequence ID" value="NZ_JAJLJH010000004.1"/>
</dbReference>
<dbReference type="Pfam" id="PF00440">
    <property type="entry name" value="TetR_N"/>
    <property type="match status" value="1"/>
</dbReference>
<comment type="caution">
    <text evidence="7">The sequence shown here is derived from an EMBL/GenBank/DDBJ whole genome shotgun (WGS) entry which is preliminary data.</text>
</comment>
<keyword evidence="1" id="KW-0678">Repressor</keyword>
<dbReference type="InterPro" id="IPR001647">
    <property type="entry name" value="HTH_TetR"/>
</dbReference>
<evidence type="ECO:0000256" key="2">
    <source>
        <dbReference type="ARBA" id="ARBA00023015"/>
    </source>
</evidence>
<accession>A0A9X1YMS4</accession>
<evidence type="ECO:0000313" key="8">
    <source>
        <dbReference type="Proteomes" id="UP001139353"/>
    </source>
</evidence>
<evidence type="ECO:0000256" key="3">
    <source>
        <dbReference type="ARBA" id="ARBA00023125"/>
    </source>
</evidence>
<keyword evidence="4" id="KW-0804">Transcription</keyword>
<dbReference type="InterPro" id="IPR009057">
    <property type="entry name" value="Homeodomain-like_sf"/>
</dbReference>
<gene>
    <name evidence="7" type="ORF">LPC04_16115</name>
</gene>
<feature type="DNA-binding region" description="H-T-H motif" evidence="5">
    <location>
        <begin position="50"/>
        <end position="69"/>
    </location>
</feature>
<dbReference type="PANTHER" id="PTHR30055">
    <property type="entry name" value="HTH-TYPE TRANSCRIPTIONAL REGULATOR RUTR"/>
    <property type="match status" value="1"/>
</dbReference>
<protein>
    <submittedName>
        <fullName evidence="7">TetR/AcrR family transcriptional regulator</fullName>
    </submittedName>
</protein>
<dbReference type="AlphaFoldDB" id="A0A9X1YMS4"/>